<reference evidence="2" key="2">
    <citation type="journal article" date="2007" name="Science">
        <title>Draft genome sequence of the sexually transmitted pathogen Trichomonas vaginalis.</title>
        <authorList>
            <person name="Carlton J.M."/>
            <person name="Hirt R.P."/>
            <person name="Silva J.C."/>
            <person name="Delcher A.L."/>
            <person name="Schatz M."/>
            <person name="Zhao Q."/>
            <person name="Wortman J.R."/>
            <person name="Bidwell S.L."/>
            <person name="Alsmark U.C.M."/>
            <person name="Besteiro S."/>
            <person name="Sicheritz-Ponten T."/>
            <person name="Noel C.J."/>
            <person name="Dacks J.B."/>
            <person name="Foster P.G."/>
            <person name="Simillion C."/>
            <person name="Van de Peer Y."/>
            <person name="Miranda-Saavedra D."/>
            <person name="Barton G.J."/>
            <person name="Westrop G.D."/>
            <person name="Mueller S."/>
            <person name="Dessi D."/>
            <person name="Fiori P.L."/>
            <person name="Ren Q."/>
            <person name="Paulsen I."/>
            <person name="Zhang H."/>
            <person name="Bastida-Corcuera F.D."/>
            <person name="Simoes-Barbosa A."/>
            <person name="Brown M.T."/>
            <person name="Hayes R.D."/>
            <person name="Mukherjee M."/>
            <person name="Okumura C.Y."/>
            <person name="Schneider R."/>
            <person name="Smith A.J."/>
            <person name="Vanacova S."/>
            <person name="Villalvazo M."/>
            <person name="Haas B.J."/>
            <person name="Pertea M."/>
            <person name="Feldblyum T.V."/>
            <person name="Utterback T.R."/>
            <person name="Shu C.L."/>
            <person name="Osoegawa K."/>
            <person name="de Jong P.J."/>
            <person name="Hrdy I."/>
            <person name="Horvathova L."/>
            <person name="Zubacova Z."/>
            <person name="Dolezal P."/>
            <person name="Malik S.B."/>
            <person name="Logsdon J.M. Jr."/>
            <person name="Henze K."/>
            <person name="Gupta A."/>
            <person name="Wang C.C."/>
            <person name="Dunne R.L."/>
            <person name="Upcroft J.A."/>
            <person name="Upcroft P."/>
            <person name="White O."/>
            <person name="Salzberg S.L."/>
            <person name="Tang P."/>
            <person name="Chiu C.-H."/>
            <person name="Lee Y.-S."/>
            <person name="Embley T.M."/>
            <person name="Coombs G.H."/>
            <person name="Mottram J.C."/>
            <person name="Tachezy J."/>
            <person name="Fraser-Liggett C.M."/>
            <person name="Johnson P.J."/>
        </authorList>
    </citation>
    <scope>NUCLEOTIDE SEQUENCE [LARGE SCALE GENOMIC DNA]</scope>
    <source>
        <strain evidence="2">G3</strain>
    </source>
</reference>
<feature type="region of interest" description="Disordered" evidence="1">
    <location>
        <begin position="97"/>
        <end position="118"/>
    </location>
</feature>
<dbReference type="Proteomes" id="UP000001542">
    <property type="component" value="Unassembled WGS sequence"/>
</dbReference>
<reference evidence="2" key="1">
    <citation type="submission" date="2006-10" db="EMBL/GenBank/DDBJ databases">
        <authorList>
            <person name="Amadeo P."/>
            <person name="Zhao Q."/>
            <person name="Wortman J."/>
            <person name="Fraser-Liggett C."/>
            <person name="Carlton J."/>
        </authorList>
    </citation>
    <scope>NUCLEOTIDE SEQUENCE</scope>
    <source>
        <strain evidence="2">G3</strain>
    </source>
</reference>
<sequence>MQTSRVTSKSATDTSVTSRTDNTRAERDLHYRTLKLLHKLPVLPSEQIQVCFHRLLESDEDQDKMINHIKEVIYRAREDMIQDTAFILFNKWKKEQEDHKEAEQEDHKEEEQEEAIIS</sequence>
<feature type="region of interest" description="Disordered" evidence="1">
    <location>
        <begin position="1"/>
        <end position="24"/>
    </location>
</feature>
<keyword evidence="3" id="KW-1185">Reference proteome</keyword>
<accession>A2EZZ8</accession>
<evidence type="ECO:0000313" key="2">
    <source>
        <dbReference type="EMBL" id="EAY01782.1"/>
    </source>
</evidence>
<dbReference type="InParanoid" id="A2EZZ8"/>
<gene>
    <name evidence="2" type="ORF">TVAG_111390</name>
</gene>
<dbReference type="KEGG" id="tva:4759611"/>
<dbReference type="VEuPathDB" id="TrichDB:TVAGG3_0144700"/>
<protein>
    <submittedName>
        <fullName evidence="2">Uncharacterized protein</fullName>
    </submittedName>
</protein>
<dbReference type="RefSeq" id="XP_001314340.1">
    <property type="nucleotide sequence ID" value="XM_001314322.1"/>
</dbReference>
<dbReference type="EMBL" id="DS113557">
    <property type="protein sequence ID" value="EAY01782.1"/>
    <property type="molecule type" value="Genomic_DNA"/>
</dbReference>
<proteinExistence type="predicted"/>
<dbReference type="AlphaFoldDB" id="A2EZZ8"/>
<dbReference type="VEuPathDB" id="TrichDB:TVAG_111390"/>
<evidence type="ECO:0000313" key="3">
    <source>
        <dbReference type="Proteomes" id="UP000001542"/>
    </source>
</evidence>
<dbReference type="SMR" id="A2EZZ8"/>
<name>A2EZZ8_TRIV3</name>
<feature type="compositionally biased region" description="Polar residues" evidence="1">
    <location>
        <begin position="1"/>
        <end position="20"/>
    </location>
</feature>
<feature type="compositionally biased region" description="Basic and acidic residues" evidence="1">
    <location>
        <begin position="97"/>
        <end position="110"/>
    </location>
</feature>
<evidence type="ECO:0000256" key="1">
    <source>
        <dbReference type="SAM" id="MobiDB-lite"/>
    </source>
</evidence>
<organism evidence="2 3">
    <name type="scientific">Trichomonas vaginalis (strain ATCC PRA-98 / G3)</name>
    <dbReference type="NCBI Taxonomy" id="412133"/>
    <lineage>
        <taxon>Eukaryota</taxon>
        <taxon>Metamonada</taxon>
        <taxon>Parabasalia</taxon>
        <taxon>Trichomonadida</taxon>
        <taxon>Trichomonadidae</taxon>
        <taxon>Trichomonas</taxon>
    </lineage>
</organism>